<reference evidence="9 10" key="1">
    <citation type="submission" date="2016-04" db="EMBL/GenBank/DDBJ databases">
        <title>Reclassification of Paraburkholderia panaciterrae (Farh et al. 2015) Dobritsa &amp; Samadpour 2016 as a later homotypic synonym of Paraburkholderia ginsengiterrae (Farh et al. 2015) Dobritsa &amp; Samadpour 2016.</title>
        <authorList>
            <person name="Dobritsa A.P."/>
            <person name="Kutumbaka K."/>
            <person name="Samadpour M."/>
        </authorList>
    </citation>
    <scope>NUCLEOTIDE SEQUENCE [LARGE SCALE GENOMIC DNA]</scope>
    <source>
        <strain evidence="7 10">DCY85</strain>
        <strain evidence="8 9">DCY85-1</strain>
    </source>
</reference>
<evidence type="ECO:0000256" key="3">
    <source>
        <dbReference type="ARBA" id="ARBA00022840"/>
    </source>
</evidence>
<dbReference type="Gene3D" id="3.30.470.20">
    <property type="entry name" value="ATP-grasp fold, B domain"/>
    <property type="match status" value="1"/>
</dbReference>
<evidence type="ECO:0000256" key="5">
    <source>
        <dbReference type="PROSITE-ProRule" id="PRU00409"/>
    </source>
</evidence>
<dbReference type="PROSITE" id="PS50975">
    <property type="entry name" value="ATP_GRASP"/>
    <property type="match status" value="1"/>
</dbReference>
<dbReference type="Proteomes" id="UP000078116">
    <property type="component" value="Unassembled WGS sequence"/>
</dbReference>
<evidence type="ECO:0000259" key="6">
    <source>
        <dbReference type="PROSITE" id="PS50975"/>
    </source>
</evidence>
<dbReference type="PANTHER" id="PTHR43334:SF1">
    <property type="entry name" value="3-HYDROXYPROPIONATE--COA LIGASE [ADP-FORMING]"/>
    <property type="match status" value="1"/>
</dbReference>
<organism evidence="7 10">
    <name type="scientific">Paraburkholderia ginsengiterrae</name>
    <dbReference type="NCBI Taxonomy" id="1462993"/>
    <lineage>
        <taxon>Bacteria</taxon>
        <taxon>Pseudomonadati</taxon>
        <taxon>Pseudomonadota</taxon>
        <taxon>Betaproteobacteria</taxon>
        <taxon>Burkholderiales</taxon>
        <taxon>Burkholderiaceae</taxon>
        <taxon>Paraburkholderia</taxon>
    </lineage>
</organism>
<dbReference type="PANTHER" id="PTHR43334">
    <property type="entry name" value="ACETATE--COA LIGASE [ADP-FORMING]"/>
    <property type="match status" value="1"/>
</dbReference>
<keyword evidence="9" id="KW-1185">Reference proteome</keyword>
<dbReference type="InterPro" id="IPR011761">
    <property type="entry name" value="ATP-grasp"/>
</dbReference>
<dbReference type="AlphaFoldDB" id="A0A1A9N019"/>
<dbReference type="SUPFAM" id="SSF52210">
    <property type="entry name" value="Succinyl-CoA synthetase domains"/>
    <property type="match status" value="2"/>
</dbReference>
<keyword evidence="2 5" id="KW-0547">Nucleotide-binding</keyword>
<dbReference type="InterPro" id="IPR036291">
    <property type="entry name" value="NAD(P)-bd_dom_sf"/>
</dbReference>
<dbReference type="SUPFAM" id="SSF51735">
    <property type="entry name" value="NAD(P)-binding Rossmann-fold domains"/>
    <property type="match status" value="1"/>
</dbReference>
<dbReference type="InterPro" id="IPR003781">
    <property type="entry name" value="CoA-bd"/>
</dbReference>
<dbReference type="Pfam" id="PF13549">
    <property type="entry name" value="ATP-grasp_5"/>
    <property type="match status" value="1"/>
</dbReference>
<evidence type="ECO:0000256" key="1">
    <source>
        <dbReference type="ARBA" id="ARBA00022598"/>
    </source>
</evidence>
<dbReference type="Pfam" id="PF13380">
    <property type="entry name" value="CoA_binding_2"/>
    <property type="match status" value="1"/>
</dbReference>
<protein>
    <submittedName>
        <fullName evidence="7">CoA-binding protein</fullName>
    </submittedName>
</protein>
<evidence type="ECO:0000313" key="10">
    <source>
        <dbReference type="Proteomes" id="UP000078116"/>
    </source>
</evidence>
<feature type="domain" description="ATP-grasp" evidence="6">
    <location>
        <begin position="514"/>
        <end position="550"/>
    </location>
</feature>
<dbReference type="GO" id="GO:0043758">
    <property type="term" value="F:acetate-CoA ligase (ADP-forming) activity"/>
    <property type="evidence" value="ECO:0007669"/>
    <property type="project" value="InterPro"/>
</dbReference>
<dbReference type="OrthoDB" id="9807426at2"/>
<dbReference type="SUPFAM" id="SSF56059">
    <property type="entry name" value="Glutathione synthetase ATP-binding domain-like"/>
    <property type="match status" value="1"/>
</dbReference>
<dbReference type="STRING" id="1462993.A6V36_36935"/>
<dbReference type="GO" id="GO:0046872">
    <property type="term" value="F:metal ion binding"/>
    <property type="evidence" value="ECO:0007669"/>
    <property type="project" value="InterPro"/>
</dbReference>
<dbReference type="SMART" id="SM00881">
    <property type="entry name" value="CoA_binding"/>
    <property type="match status" value="1"/>
</dbReference>
<comment type="caution">
    <text evidence="7">The sequence shown here is derived from an EMBL/GenBank/DDBJ whole genome shotgun (WGS) entry which is preliminary data.</text>
</comment>
<dbReference type="FunFam" id="3.30.1490.20:FF:000020">
    <property type="entry name" value="Protein lysine acetyltransferase"/>
    <property type="match status" value="1"/>
</dbReference>
<dbReference type="Pfam" id="PF13607">
    <property type="entry name" value="Succ_CoA_lig"/>
    <property type="match status" value="1"/>
</dbReference>
<keyword evidence="1" id="KW-0436">Ligase</keyword>
<dbReference type="InterPro" id="IPR032875">
    <property type="entry name" value="Succ_CoA_lig_flav_dom"/>
</dbReference>
<evidence type="ECO:0000313" key="9">
    <source>
        <dbReference type="Proteomes" id="UP000077961"/>
    </source>
</evidence>
<dbReference type="InterPro" id="IPR013815">
    <property type="entry name" value="ATP_grasp_subdomain_1"/>
</dbReference>
<dbReference type="Pfam" id="PF19045">
    <property type="entry name" value="Ligase_CoA_2"/>
    <property type="match status" value="1"/>
</dbReference>
<comment type="similarity">
    <text evidence="4">In the N-terminal section; belongs to the acetate CoA ligase alpha subunit family.</text>
</comment>
<dbReference type="EMBL" id="LXJZ01000212">
    <property type="protein sequence ID" value="OAJ53615.1"/>
    <property type="molecule type" value="Genomic_DNA"/>
</dbReference>
<dbReference type="EMBL" id="LXKA01000370">
    <property type="protein sequence ID" value="OAJ52811.1"/>
    <property type="molecule type" value="Genomic_DNA"/>
</dbReference>
<sequence length="758" mass="79057">MNTAPRSAPSRTGALDIGRLVDPRAIAIIGASNDPKSISGQPMRFLMQHGYRGELYPVNPKYTEIDGVACHGSIAALPVGPDLALILVAARRVPEMLRQCGEKGVRFAIVYSSGFAEAGEAGAALQRECADIAKAFGIRVIGPNCQGFVSTGANVYAGFGAPFGVGYRRGGLSLISQSGGFGCALLLMADELGIGLRHFLTTGNEADVSLLDLVDACIDDPQTSLIATYIEGLKDAHRLVEVANRALDAGKPLLAWKVGNTADGAKAAASHTANLGGASALYRTAFRQTGVIEVTDVADLGDYAQAFEAGRLPRGNRIAVVTLSGGAGILITDACAERGMSVPALSAATLERLKPIVPAFASLNNPIDLTAGILAEPKIFADALQIIADDPNIDAVAIMAAAASGGVAQAMASAIVRVYGTTDKPMMLAWNARHDMAREAYETIRAHGVPLYATPVRCGRAFAALSDYAQARRTRAAARDAQPRELARYDVDHARALLAAHQGKPGDLTEHAAQALLRDYGIATPKSALAHNRDEACAIARAIGFPLVIKVQSPDIPHKTEAGAVRVGIRDEAALAEAFDAIVGNARRHVPHARIDGVLVQEEIRDAIEMIVGIENDASFGPALMCGLGGIYAEVLKDVTFRLAPLTHDAAHAMIRELRAFAILDGARGKPPADIEALVETLVALSAMALDQRASLRELDINPLFVLPAGKGVRAGDALARLLPCVTGAAGTAESADAAGLAAALHENEHGAPAVVDG</sequence>
<name>A0A1A9N019_9BURK</name>
<evidence type="ECO:0000256" key="4">
    <source>
        <dbReference type="ARBA" id="ARBA00060888"/>
    </source>
</evidence>
<dbReference type="Gene3D" id="3.40.50.261">
    <property type="entry name" value="Succinyl-CoA synthetase domains"/>
    <property type="match status" value="2"/>
</dbReference>
<proteinExistence type="inferred from homology"/>
<evidence type="ECO:0000313" key="8">
    <source>
        <dbReference type="EMBL" id="OAJ53615.1"/>
    </source>
</evidence>
<dbReference type="Proteomes" id="UP000077961">
    <property type="component" value="Unassembled WGS sequence"/>
</dbReference>
<dbReference type="GO" id="GO:0005524">
    <property type="term" value="F:ATP binding"/>
    <property type="evidence" value="ECO:0007669"/>
    <property type="project" value="UniProtKB-UniRule"/>
</dbReference>
<gene>
    <name evidence="8" type="ORF">A6V36_36935</name>
    <name evidence="7" type="ORF">A6V37_36585</name>
</gene>
<dbReference type="InterPro" id="IPR016102">
    <property type="entry name" value="Succinyl-CoA_synth-like"/>
</dbReference>
<dbReference type="InterPro" id="IPR051538">
    <property type="entry name" value="Acyl-CoA_Synth/Transferase"/>
</dbReference>
<accession>A0A1A9N019</accession>
<evidence type="ECO:0000313" key="7">
    <source>
        <dbReference type="EMBL" id="OAJ52811.1"/>
    </source>
</evidence>
<keyword evidence="3 5" id="KW-0067">ATP-binding</keyword>
<dbReference type="InterPro" id="IPR043938">
    <property type="entry name" value="Ligase_CoA_dom"/>
</dbReference>
<dbReference type="RefSeq" id="WP_064271339.1">
    <property type="nucleotide sequence ID" value="NZ_LXJZ01000212.1"/>
</dbReference>
<dbReference type="Gene3D" id="3.30.1490.20">
    <property type="entry name" value="ATP-grasp fold, A domain"/>
    <property type="match status" value="1"/>
</dbReference>
<evidence type="ECO:0000256" key="2">
    <source>
        <dbReference type="ARBA" id="ARBA00022741"/>
    </source>
</evidence>
<dbReference type="Gene3D" id="3.40.50.720">
    <property type="entry name" value="NAD(P)-binding Rossmann-like Domain"/>
    <property type="match status" value="1"/>
</dbReference>